<evidence type="ECO:0000256" key="9">
    <source>
        <dbReference type="SAM" id="Phobius"/>
    </source>
</evidence>
<keyword evidence="4" id="KW-1003">Cell membrane</keyword>
<keyword evidence="5 9" id="KW-0812">Transmembrane</keyword>
<reference evidence="10" key="2">
    <citation type="submission" date="2020-09" db="EMBL/GenBank/DDBJ databases">
        <authorList>
            <person name="Sun Q."/>
            <person name="Zhou Y."/>
        </authorList>
    </citation>
    <scope>NUCLEOTIDE SEQUENCE</scope>
    <source>
        <strain evidence="10">CGMCC 1.12785</strain>
    </source>
</reference>
<dbReference type="PANTHER" id="PTHR34702">
    <property type="entry name" value="NA(+)/H(+) ANTIPORTER SUBUNIT F1"/>
    <property type="match status" value="1"/>
</dbReference>
<evidence type="ECO:0000256" key="2">
    <source>
        <dbReference type="ARBA" id="ARBA00009212"/>
    </source>
</evidence>
<keyword evidence="7 9" id="KW-0472">Membrane</keyword>
<dbReference type="GO" id="GO:0005886">
    <property type="term" value="C:plasma membrane"/>
    <property type="evidence" value="ECO:0007669"/>
    <property type="project" value="UniProtKB-SubCell"/>
</dbReference>
<evidence type="ECO:0008006" key="12">
    <source>
        <dbReference type="Google" id="ProtNLM"/>
    </source>
</evidence>
<proteinExistence type="inferred from homology"/>
<keyword evidence="11" id="KW-1185">Reference proteome</keyword>
<dbReference type="Pfam" id="PF04066">
    <property type="entry name" value="MrpF_PhaF"/>
    <property type="match status" value="1"/>
</dbReference>
<evidence type="ECO:0000313" key="10">
    <source>
        <dbReference type="EMBL" id="GGA06316.1"/>
    </source>
</evidence>
<dbReference type="GO" id="GO:0015385">
    <property type="term" value="F:sodium:proton antiporter activity"/>
    <property type="evidence" value="ECO:0007669"/>
    <property type="project" value="TreeGrafter"/>
</dbReference>
<comment type="caution">
    <text evidence="10">The sequence shown here is derived from an EMBL/GenBank/DDBJ whole genome shotgun (WGS) entry which is preliminary data.</text>
</comment>
<reference evidence="10" key="1">
    <citation type="journal article" date="2014" name="Int. J. Syst. Evol. Microbiol.">
        <title>Complete genome sequence of Corynebacterium casei LMG S-19264T (=DSM 44701T), isolated from a smear-ripened cheese.</title>
        <authorList>
            <consortium name="US DOE Joint Genome Institute (JGI-PGF)"/>
            <person name="Walter F."/>
            <person name="Albersmeier A."/>
            <person name="Kalinowski J."/>
            <person name="Ruckert C."/>
        </authorList>
    </citation>
    <scope>NUCLEOTIDE SEQUENCE</scope>
    <source>
        <strain evidence="10">CGMCC 1.12785</strain>
    </source>
</reference>
<keyword evidence="3" id="KW-0813">Transport</keyword>
<feature type="transmembrane region" description="Helical" evidence="9">
    <location>
        <begin position="62"/>
        <end position="81"/>
    </location>
</feature>
<feature type="transmembrane region" description="Helical" evidence="9">
    <location>
        <begin position="6"/>
        <end position="24"/>
    </location>
</feature>
<dbReference type="PANTHER" id="PTHR34702:SF1">
    <property type="entry name" value="NA(+)_H(+) ANTIPORTER SUBUNIT F"/>
    <property type="match status" value="1"/>
</dbReference>
<organism evidence="10 11">
    <name type="scientific">Sediminivirga luteola</name>
    <dbReference type="NCBI Taxonomy" id="1774748"/>
    <lineage>
        <taxon>Bacteria</taxon>
        <taxon>Bacillati</taxon>
        <taxon>Actinomycetota</taxon>
        <taxon>Actinomycetes</taxon>
        <taxon>Micrococcales</taxon>
        <taxon>Brevibacteriaceae</taxon>
        <taxon>Sediminivirga</taxon>
    </lineage>
</organism>
<sequence>MTTPWIVVALMGALLVAGCVLALVRIVRGPSILDRLIATDVLLAAMMTGFASLIVFLGRVDLMPLILAIAMLGTVASISVARYASGAGQDMPPALDSSSGSGADEDDDVVLRGLDEPHRDGDRR</sequence>
<feature type="transmembrane region" description="Helical" evidence="9">
    <location>
        <begin position="36"/>
        <end position="56"/>
    </location>
</feature>
<name>A0A8J2XJH4_9MICO</name>
<evidence type="ECO:0000256" key="4">
    <source>
        <dbReference type="ARBA" id="ARBA00022475"/>
    </source>
</evidence>
<evidence type="ECO:0000256" key="8">
    <source>
        <dbReference type="SAM" id="MobiDB-lite"/>
    </source>
</evidence>
<evidence type="ECO:0000256" key="6">
    <source>
        <dbReference type="ARBA" id="ARBA00022989"/>
    </source>
</evidence>
<evidence type="ECO:0000256" key="1">
    <source>
        <dbReference type="ARBA" id="ARBA00004651"/>
    </source>
</evidence>
<feature type="compositionally biased region" description="Basic and acidic residues" evidence="8">
    <location>
        <begin position="109"/>
        <end position="124"/>
    </location>
</feature>
<dbReference type="Proteomes" id="UP000616114">
    <property type="component" value="Unassembled WGS sequence"/>
</dbReference>
<dbReference type="AlphaFoldDB" id="A0A8J2XJH4"/>
<protein>
    <recommendedName>
        <fullName evidence="12">Multicomponent Na+:H+ antiporter subunit F</fullName>
    </recommendedName>
</protein>
<accession>A0A8J2XJH4</accession>
<comment type="similarity">
    <text evidence="2">Belongs to the CPA3 antiporters (TC 2.A.63) subunit F family.</text>
</comment>
<keyword evidence="6 9" id="KW-1133">Transmembrane helix</keyword>
<evidence type="ECO:0000313" key="11">
    <source>
        <dbReference type="Proteomes" id="UP000616114"/>
    </source>
</evidence>
<dbReference type="InterPro" id="IPR007208">
    <property type="entry name" value="MrpF/PhaF-like"/>
</dbReference>
<dbReference type="RefSeq" id="WP_188549479.1">
    <property type="nucleotide sequence ID" value="NZ_BMFY01000002.1"/>
</dbReference>
<evidence type="ECO:0000256" key="3">
    <source>
        <dbReference type="ARBA" id="ARBA00022448"/>
    </source>
</evidence>
<feature type="region of interest" description="Disordered" evidence="8">
    <location>
        <begin position="87"/>
        <end position="124"/>
    </location>
</feature>
<gene>
    <name evidence="10" type="ORF">GCM10011333_06580</name>
</gene>
<evidence type="ECO:0000256" key="7">
    <source>
        <dbReference type="ARBA" id="ARBA00023136"/>
    </source>
</evidence>
<evidence type="ECO:0000256" key="5">
    <source>
        <dbReference type="ARBA" id="ARBA00022692"/>
    </source>
</evidence>
<dbReference type="EMBL" id="BMFY01000002">
    <property type="protein sequence ID" value="GGA06316.1"/>
    <property type="molecule type" value="Genomic_DNA"/>
</dbReference>
<comment type="subcellular location">
    <subcellularLocation>
        <location evidence="1">Cell membrane</location>
        <topology evidence="1">Multi-pass membrane protein</topology>
    </subcellularLocation>
</comment>